<name>A0A0D9XGL8_9ORYZ</name>
<keyword evidence="2" id="KW-0378">Hydrolase</keyword>
<dbReference type="GO" id="GO:0006508">
    <property type="term" value="P:proteolysis"/>
    <property type="evidence" value="ECO:0007669"/>
    <property type="project" value="UniProtKB-KW"/>
</dbReference>
<dbReference type="Pfam" id="PF00026">
    <property type="entry name" value="Asp"/>
    <property type="match status" value="1"/>
</dbReference>
<dbReference type="PANTHER" id="PTHR47967">
    <property type="entry name" value="OS07G0603500 PROTEIN-RELATED"/>
    <property type="match status" value="1"/>
</dbReference>
<dbReference type="CDD" id="cd05476">
    <property type="entry name" value="pepsin_A_like_plant"/>
    <property type="match status" value="1"/>
</dbReference>
<sequence>MLPAANKLPLVFALLLFVPFISVVAPGVPKVGRLPSSSVGGRGSSHGWKDLVRDYFLNQGGRDYSNEGGQSNSTTPGLSSSSWTSHAAAGDGGGVQEDHVALHVSLGIGTPVVNITLVFDTTSDLLWTQCQPCLSCLPQAGDIIYDPTKSKTFTNLTNNAYNYTYSKEAFTSGYLATDTFTLGDATVSNFTFGCGTRNQGYYDNVAGVVGFGRGKVKYSFLNQLGLDRFSYCFSPSGSVVFLGESAALATNTTTTVASTPMVANAVLKSGYFVKLLAVTVGRATRVDVAAAHVIDSTSPVTFLDEATYAKVRTALVAQLAPALKEASAKASAGVGLDLCFDLAAAGGATATAAAAAVANVTVTLHFDGGDLVVFPVNYLAVDTESGLLCLMMKPSKGVPVLGNWVLMDTLVVYDLAKNVVSFQPLDCAALLAA</sequence>
<reference evidence="7" key="2">
    <citation type="submission" date="2013-12" db="EMBL/GenBank/DDBJ databases">
        <authorList>
            <person name="Yu Y."/>
            <person name="Lee S."/>
            <person name="de Baynast K."/>
            <person name="Wissotski M."/>
            <person name="Liu L."/>
            <person name="Talag J."/>
            <person name="Goicoechea J."/>
            <person name="Angelova A."/>
            <person name="Jetty R."/>
            <person name="Kudrna D."/>
            <person name="Golser W."/>
            <person name="Rivera L."/>
            <person name="Zhang J."/>
            <person name="Wing R."/>
        </authorList>
    </citation>
    <scope>NUCLEOTIDE SEQUENCE</scope>
</reference>
<dbReference type="InterPro" id="IPR034161">
    <property type="entry name" value="Pepsin-like_plant"/>
</dbReference>
<evidence type="ECO:0000256" key="4">
    <source>
        <dbReference type="SAM" id="SignalP"/>
    </source>
</evidence>
<dbReference type="HOGENOM" id="CLU_005738_8_2_1"/>
<dbReference type="GO" id="GO:0008233">
    <property type="term" value="F:peptidase activity"/>
    <property type="evidence" value="ECO:0007669"/>
    <property type="project" value="UniProtKB-KW"/>
</dbReference>
<reference evidence="6 7" key="1">
    <citation type="submission" date="2012-08" db="EMBL/GenBank/DDBJ databases">
        <title>Oryza genome evolution.</title>
        <authorList>
            <person name="Wing R.A."/>
        </authorList>
    </citation>
    <scope>NUCLEOTIDE SEQUENCE</scope>
</reference>
<evidence type="ECO:0000259" key="5">
    <source>
        <dbReference type="PROSITE" id="PS51767"/>
    </source>
</evidence>
<accession>A0A0D9XGL8</accession>
<organism evidence="6 7">
    <name type="scientific">Leersia perrieri</name>
    <dbReference type="NCBI Taxonomy" id="77586"/>
    <lineage>
        <taxon>Eukaryota</taxon>
        <taxon>Viridiplantae</taxon>
        <taxon>Streptophyta</taxon>
        <taxon>Embryophyta</taxon>
        <taxon>Tracheophyta</taxon>
        <taxon>Spermatophyta</taxon>
        <taxon>Magnoliopsida</taxon>
        <taxon>Liliopsida</taxon>
        <taxon>Poales</taxon>
        <taxon>Poaceae</taxon>
        <taxon>BOP clade</taxon>
        <taxon>Oryzoideae</taxon>
        <taxon>Oryzeae</taxon>
        <taxon>Oryzinae</taxon>
        <taxon>Leersia</taxon>
    </lineage>
</organism>
<evidence type="ECO:0000256" key="3">
    <source>
        <dbReference type="SAM" id="MobiDB-lite"/>
    </source>
</evidence>
<reference evidence="6" key="3">
    <citation type="submission" date="2015-04" db="UniProtKB">
        <authorList>
            <consortium name="EnsemblPlants"/>
        </authorList>
    </citation>
    <scope>IDENTIFICATION</scope>
</reference>
<evidence type="ECO:0000256" key="1">
    <source>
        <dbReference type="ARBA" id="ARBA00022670"/>
    </source>
</evidence>
<dbReference type="eggNOG" id="KOG1339">
    <property type="taxonomic scope" value="Eukaryota"/>
</dbReference>
<feature type="chain" id="PRO_5002349861" description="Peptidase A1 domain-containing protein" evidence="4">
    <location>
        <begin position="26"/>
        <end position="433"/>
    </location>
</feature>
<feature type="region of interest" description="Disordered" evidence="3">
    <location>
        <begin position="63"/>
        <end position="92"/>
    </location>
</feature>
<dbReference type="InterPro" id="IPR051708">
    <property type="entry name" value="Plant_Aspart_Prot_A1"/>
</dbReference>
<evidence type="ECO:0000313" key="6">
    <source>
        <dbReference type="EnsemblPlants" id="LPERR09G15120.1"/>
    </source>
</evidence>
<dbReference type="InterPro" id="IPR021109">
    <property type="entry name" value="Peptidase_aspartic_dom_sf"/>
</dbReference>
<protein>
    <recommendedName>
        <fullName evidence="5">Peptidase A1 domain-containing protein</fullName>
    </recommendedName>
</protein>
<dbReference type="PROSITE" id="PS51767">
    <property type="entry name" value="PEPTIDASE_A1"/>
    <property type="match status" value="1"/>
</dbReference>
<keyword evidence="7" id="KW-1185">Reference proteome</keyword>
<dbReference type="Gramene" id="LPERR09G15120.1">
    <property type="protein sequence ID" value="LPERR09G15120.1"/>
    <property type="gene ID" value="LPERR09G15120"/>
</dbReference>
<dbReference type="Proteomes" id="UP000032180">
    <property type="component" value="Chromosome 9"/>
</dbReference>
<dbReference type="Gene3D" id="2.40.70.10">
    <property type="entry name" value="Acid Proteases"/>
    <property type="match status" value="2"/>
</dbReference>
<keyword evidence="1" id="KW-0645">Protease</keyword>
<evidence type="ECO:0000313" key="7">
    <source>
        <dbReference type="Proteomes" id="UP000032180"/>
    </source>
</evidence>
<evidence type="ECO:0000256" key="2">
    <source>
        <dbReference type="ARBA" id="ARBA00022801"/>
    </source>
</evidence>
<dbReference type="SUPFAM" id="SSF50630">
    <property type="entry name" value="Acid proteases"/>
    <property type="match status" value="1"/>
</dbReference>
<dbReference type="GO" id="GO:0005576">
    <property type="term" value="C:extracellular region"/>
    <property type="evidence" value="ECO:0007669"/>
    <property type="project" value="TreeGrafter"/>
</dbReference>
<feature type="domain" description="Peptidase A1" evidence="5">
    <location>
        <begin position="102"/>
        <end position="423"/>
    </location>
</feature>
<proteinExistence type="predicted"/>
<dbReference type="AlphaFoldDB" id="A0A0D9XGL8"/>
<dbReference type="STRING" id="77586.A0A0D9XGL8"/>
<dbReference type="InterPro" id="IPR033121">
    <property type="entry name" value="PEPTIDASE_A1"/>
</dbReference>
<dbReference type="EnsemblPlants" id="LPERR09G15120.1">
    <property type="protein sequence ID" value="LPERR09G15120.1"/>
    <property type="gene ID" value="LPERR09G15120"/>
</dbReference>
<feature type="compositionally biased region" description="Low complexity" evidence="3">
    <location>
        <begin position="71"/>
        <end position="85"/>
    </location>
</feature>
<keyword evidence="4" id="KW-0732">Signal</keyword>
<dbReference type="PANTHER" id="PTHR47967:SF27">
    <property type="entry name" value="OS07G0533600 PROTEIN"/>
    <property type="match status" value="1"/>
</dbReference>
<feature type="signal peptide" evidence="4">
    <location>
        <begin position="1"/>
        <end position="25"/>
    </location>
</feature>